<evidence type="ECO:0000313" key="2">
    <source>
        <dbReference type="Proteomes" id="UP000005237"/>
    </source>
</evidence>
<dbReference type="AlphaFoldDB" id="A0A8R1IH95"/>
<dbReference type="Proteomes" id="UP000005237">
    <property type="component" value="Unassembled WGS sequence"/>
</dbReference>
<sequence length="72" mass="7840">CELVDAPLLDPLVLLVALDREAETLLNLEALEAEVPEAREVLRVAVKTVPIDTPNLTVPDDGWLTLEDLPLA</sequence>
<accession>A0A8R1IH95</accession>
<proteinExistence type="predicted"/>
<keyword evidence="2" id="KW-1185">Reference proteome</keyword>
<organism evidence="1 2">
    <name type="scientific">Caenorhabditis japonica</name>
    <dbReference type="NCBI Taxonomy" id="281687"/>
    <lineage>
        <taxon>Eukaryota</taxon>
        <taxon>Metazoa</taxon>
        <taxon>Ecdysozoa</taxon>
        <taxon>Nematoda</taxon>
        <taxon>Chromadorea</taxon>
        <taxon>Rhabditida</taxon>
        <taxon>Rhabditina</taxon>
        <taxon>Rhabditomorpha</taxon>
        <taxon>Rhabditoidea</taxon>
        <taxon>Rhabditidae</taxon>
        <taxon>Peloderinae</taxon>
        <taxon>Caenorhabditis</taxon>
    </lineage>
</organism>
<dbReference type="EnsemblMetazoa" id="CJA36141.1">
    <property type="protein sequence ID" value="CJA36141.1"/>
    <property type="gene ID" value="WBGene00211988"/>
</dbReference>
<protein>
    <submittedName>
        <fullName evidence="1">Uncharacterized protein</fullName>
    </submittedName>
</protein>
<name>A0A8R1IH95_CAEJA</name>
<reference evidence="1" key="2">
    <citation type="submission" date="2022-06" db="UniProtKB">
        <authorList>
            <consortium name="EnsemblMetazoa"/>
        </authorList>
    </citation>
    <scope>IDENTIFICATION</scope>
    <source>
        <strain evidence="1">DF5081</strain>
    </source>
</reference>
<evidence type="ECO:0000313" key="1">
    <source>
        <dbReference type="EnsemblMetazoa" id="CJA36141.1"/>
    </source>
</evidence>
<reference evidence="2" key="1">
    <citation type="submission" date="2010-08" db="EMBL/GenBank/DDBJ databases">
        <authorList>
            <consortium name="Caenorhabditis japonica Sequencing Consortium"/>
            <person name="Wilson R.K."/>
        </authorList>
    </citation>
    <scope>NUCLEOTIDE SEQUENCE [LARGE SCALE GENOMIC DNA]</scope>
    <source>
        <strain evidence="2">DF5081</strain>
    </source>
</reference>